<gene>
    <name evidence="2" type="ORF">MAE01_24750</name>
</gene>
<dbReference type="CDD" id="cd05152">
    <property type="entry name" value="MPH2"/>
    <property type="match status" value="1"/>
</dbReference>
<accession>A0A511AGN0</accession>
<keyword evidence="2" id="KW-0808">Transferase</keyword>
<dbReference type="InterPro" id="IPR011009">
    <property type="entry name" value="Kinase-like_dom_sf"/>
</dbReference>
<dbReference type="Gene3D" id="3.30.200.20">
    <property type="entry name" value="Phosphorylase Kinase, domain 1"/>
    <property type="match status" value="1"/>
</dbReference>
<dbReference type="Proteomes" id="UP000321225">
    <property type="component" value="Unassembled WGS sequence"/>
</dbReference>
<comment type="caution">
    <text evidence="2">The sequence shown here is derived from an EMBL/GenBank/DDBJ whole genome shotgun (WGS) entry which is preliminary data.</text>
</comment>
<dbReference type="AlphaFoldDB" id="A0A511AGN0"/>
<dbReference type="SUPFAM" id="SSF56112">
    <property type="entry name" value="Protein kinase-like (PK-like)"/>
    <property type="match status" value="1"/>
</dbReference>
<dbReference type="Pfam" id="PF01636">
    <property type="entry name" value="APH"/>
    <property type="match status" value="1"/>
</dbReference>
<sequence>MTTEATDRKSIADLAASHGLDVVPESISLNELGLDFRVAFAETDGAEKWVLRIPRRADVAPRAAVEGRLLDRIQPHLDVEIPDWRIHAADLIAYPLLPGEPGLTIGEDGEPAWHFDVESDAFAHSLGDLLAQLHSIDPEEVSTTGIDIRTAAETRQGIRDDIARVSAEFAIAADLLSRWRTWLADDDYWPTWSVLTHGEVYPAHLLLTDEKIVGVLDWTTAAIGDPARDFVFHRASVSDRSFDATVRRYVERGGRVWPKLAEHCTELYSTSPLAYGLYALTTGDPAHLEAAAAQLGPQ</sequence>
<proteinExistence type="predicted"/>
<dbReference type="PANTHER" id="PTHR21310:SF15">
    <property type="entry name" value="AMINOGLYCOSIDE PHOSPHOTRANSFERASE DOMAIN-CONTAINING PROTEIN"/>
    <property type="match status" value="1"/>
</dbReference>
<organism evidence="2 3">
    <name type="scientific">Microbacterium aerolatum</name>
    <dbReference type="NCBI Taxonomy" id="153731"/>
    <lineage>
        <taxon>Bacteria</taxon>
        <taxon>Bacillati</taxon>
        <taxon>Actinomycetota</taxon>
        <taxon>Actinomycetes</taxon>
        <taxon>Micrococcales</taxon>
        <taxon>Microbacteriaceae</taxon>
        <taxon>Microbacterium</taxon>
    </lineage>
</organism>
<dbReference type="OrthoDB" id="3806873at2"/>
<name>A0A511AGN0_9MICO</name>
<dbReference type="GO" id="GO:0016740">
    <property type="term" value="F:transferase activity"/>
    <property type="evidence" value="ECO:0007669"/>
    <property type="project" value="UniProtKB-KW"/>
</dbReference>
<dbReference type="Gene3D" id="3.90.1200.10">
    <property type="match status" value="1"/>
</dbReference>
<evidence type="ECO:0000259" key="1">
    <source>
        <dbReference type="Pfam" id="PF01636"/>
    </source>
</evidence>
<dbReference type="EMBL" id="BJUW01000012">
    <property type="protein sequence ID" value="GEK87299.1"/>
    <property type="molecule type" value="Genomic_DNA"/>
</dbReference>
<evidence type="ECO:0000313" key="3">
    <source>
        <dbReference type="Proteomes" id="UP000321225"/>
    </source>
</evidence>
<dbReference type="InterPro" id="IPR051678">
    <property type="entry name" value="AGP_Transferase"/>
</dbReference>
<dbReference type="InterPro" id="IPR002575">
    <property type="entry name" value="Aminoglycoside_PTrfase"/>
</dbReference>
<dbReference type="RefSeq" id="WP_147039883.1">
    <property type="nucleotide sequence ID" value="NZ_BJUW01000012.1"/>
</dbReference>
<evidence type="ECO:0000313" key="2">
    <source>
        <dbReference type="EMBL" id="GEK87299.1"/>
    </source>
</evidence>
<reference evidence="2 3" key="1">
    <citation type="submission" date="2019-07" db="EMBL/GenBank/DDBJ databases">
        <title>Whole genome shotgun sequence of Microbacterium aerolatum NBRC 103071.</title>
        <authorList>
            <person name="Hosoyama A."/>
            <person name="Uohara A."/>
            <person name="Ohji S."/>
            <person name="Ichikawa N."/>
        </authorList>
    </citation>
    <scope>NUCLEOTIDE SEQUENCE [LARGE SCALE GENOMIC DNA]</scope>
    <source>
        <strain evidence="2 3">NBRC 103071</strain>
    </source>
</reference>
<keyword evidence="3" id="KW-1185">Reference proteome</keyword>
<dbReference type="PANTHER" id="PTHR21310">
    <property type="entry name" value="AMINOGLYCOSIDE PHOSPHOTRANSFERASE-RELATED-RELATED"/>
    <property type="match status" value="1"/>
</dbReference>
<feature type="domain" description="Aminoglycoside phosphotransferase" evidence="1">
    <location>
        <begin position="28"/>
        <end position="262"/>
    </location>
</feature>
<protein>
    <submittedName>
        <fullName evidence="2">Aminoglycoside phosphotransferase</fullName>
    </submittedName>
</protein>